<evidence type="ECO:0000313" key="2">
    <source>
        <dbReference type="Proteomes" id="UP000093819"/>
    </source>
</evidence>
<dbReference type="Proteomes" id="UP000093819">
    <property type="component" value="Unassembled WGS sequence"/>
</dbReference>
<evidence type="ECO:0008006" key="3">
    <source>
        <dbReference type="Google" id="ProtNLM"/>
    </source>
</evidence>
<name>A0A1A3MYF7_MYCAS</name>
<comment type="caution">
    <text evidence="1">The sequence shown here is derived from an EMBL/GenBank/DDBJ whole genome shotgun (WGS) entry which is preliminary data.</text>
</comment>
<dbReference type="Gene3D" id="2.60.120.260">
    <property type="entry name" value="Galactose-binding domain-like"/>
    <property type="match status" value="1"/>
</dbReference>
<sequence length="534" mass="59427">MPPDDRWRIIVQESRGTREIVTYDLNVTNLRITRALSGPFDLQCDVNPNDPSAAGIYFKPWRQYVHVEKVMQGKRRIWGTGIVQPSDVDEKTGILHLKAKGFACYPKGIPWLEDLNWFANDAFRPVVEIWRHLQQDFPNGNLGVEIYPQTSGVEMLPGYAFDGNLLNLNFFATFVRQTDRLDCGDYIDALARDIPFDYLEQSAWNADRTDVVKKIKLGYPRLGLIQDNLAFVLNENVTSAKPHTESETDWVSDVGVTGFFPGVEYSTRLANADPDRLRRYLDEDTAFIDSNERSAAWAHRRLARRQTPPYWETITILPNHPNAPLGSFDVGDSIIVKGRMPWVGDVQQYHKVIAITIDTAKGVVQLTLKAEGAFNYDPIFYPSGVTNIIFNSAFDFNLNGWTADGPGWSHDDAQGANRLGSATITADGNNHELRTQAYGLAPFQIFPMGVSVKCVNAVSSGAAVQLVAQFYDEDDNPTQAFLVGAATPNGTMPWSRIAGNILAPTGAASVSMRLRVDASMTAGQVWFDDAVIQL</sequence>
<protein>
    <recommendedName>
        <fullName evidence="3">Minor tail protein</fullName>
    </recommendedName>
</protein>
<evidence type="ECO:0000313" key="1">
    <source>
        <dbReference type="EMBL" id="OBK14115.1"/>
    </source>
</evidence>
<accession>A0A1A3MYF7</accession>
<dbReference type="AlphaFoldDB" id="A0A1A3MYF7"/>
<gene>
    <name evidence="1" type="ORF">A5635_10410</name>
</gene>
<reference evidence="1 2" key="1">
    <citation type="submission" date="2016-06" db="EMBL/GenBank/DDBJ databases">
        <authorList>
            <person name="Kjaerup R.B."/>
            <person name="Dalgaard T.S."/>
            <person name="Juul-Madsen H.R."/>
        </authorList>
    </citation>
    <scope>NUCLEOTIDE SEQUENCE [LARGE SCALE GENOMIC DNA]</scope>
    <source>
        <strain evidence="1 2">1245335.1</strain>
    </source>
</reference>
<proteinExistence type="predicted"/>
<dbReference type="EMBL" id="LZLR01000239">
    <property type="protein sequence ID" value="OBK14115.1"/>
    <property type="molecule type" value="Genomic_DNA"/>
</dbReference>
<organism evidence="1 2">
    <name type="scientific">Mycobacterium asiaticum</name>
    <dbReference type="NCBI Taxonomy" id="1790"/>
    <lineage>
        <taxon>Bacteria</taxon>
        <taxon>Bacillati</taxon>
        <taxon>Actinomycetota</taxon>
        <taxon>Actinomycetes</taxon>
        <taxon>Mycobacteriales</taxon>
        <taxon>Mycobacteriaceae</taxon>
        <taxon>Mycobacterium</taxon>
    </lineage>
</organism>